<organism evidence="1 2">
    <name type="scientific">Candidatus Methylacidithermus pantelleriae</name>
    <dbReference type="NCBI Taxonomy" id="2744239"/>
    <lineage>
        <taxon>Bacteria</taxon>
        <taxon>Pseudomonadati</taxon>
        <taxon>Verrucomicrobiota</taxon>
        <taxon>Methylacidiphilae</taxon>
        <taxon>Methylacidiphilales</taxon>
        <taxon>Methylacidiphilaceae</taxon>
        <taxon>Candidatus Methylacidithermus</taxon>
    </lineage>
</organism>
<evidence type="ECO:0000313" key="2">
    <source>
        <dbReference type="Proteomes" id="UP000663859"/>
    </source>
</evidence>
<evidence type="ECO:0000313" key="1">
    <source>
        <dbReference type="EMBL" id="CAF0700790.1"/>
    </source>
</evidence>
<protein>
    <submittedName>
        <fullName evidence="1">Uncharacterized protein</fullName>
    </submittedName>
</protein>
<dbReference type="Proteomes" id="UP000663859">
    <property type="component" value="Unassembled WGS sequence"/>
</dbReference>
<comment type="caution">
    <text evidence="1">The sequence shown here is derived from an EMBL/GenBank/DDBJ whole genome shotgun (WGS) entry which is preliminary data.</text>
</comment>
<reference evidence="1" key="1">
    <citation type="submission" date="2021-02" db="EMBL/GenBank/DDBJ databases">
        <authorList>
            <person name="Cremers G."/>
            <person name="Picone N."/>
        </authorList>
    </citation>
    <scope>NUCLEOTIDE SEQUENCE</scope>
    <source>
        <strain evidence="1">PQ17</strain>
    </source>
</reference>
<dbReference type="AlphaFoldDB" id="A0A8J2FP80"/>
<gene>
    <name evidence="1" type="ORF">MPNT_40034</name>
</gene>
<accession>A0A8J2FP80</accession>
<sequence>MALSVDLGAIDRAAARLGGRLWEEGSSRSRSWGRGGKLFVSLLGSPPWQEHYGCGTES</sequence>
<name>A0A8J2FP80_9BACT</name>
<proteinExistence type="predicted"/>
<dbReference type="EMBL" id="CAJNOB010000034">
    <property type="protein sequence ID" value="CAF0700790.1"/>
    <property type="molecule type" value="Genomic_DNA"/>
</dbReference>
<keyword evidence="2" id="KW-1185">Reference proteome</keyword>